<evidence type="ECO:0000256" key="3">
    <source>
        <dbReference type="ARBA" id="ARBA00022679"/>
    </source>
</evidence>
<evidence type="ECO:0000313" key="6">
    <source>
        <dbReference type="EnsemblMetazoa" id="XP_030832005"/>
    </source>
</evidence>
<feature type="chain" id="PRO_5029723979" evidence="5">
    <location>
        <begin position="24"/>
        <end position="1035"/>
    </location>
</feature>
<dbReference type="GeneID" id="582989"/>
<proteinExistence type="inferred from homology"/>
<name>A0A7M7SUC2_STRPU</name>
<keyword evidence="3" id="KW-0808">Transferase</keyword>
<dbReference type="PANTHER" id="PTHR48043">
    <property type="entry name" value="EG:EG0003.4 PROTEIN-RELATED"/>
    <property type="match status" value="1"/>
</dbReference>
<dbReference type="KEGG" id="spu:582989"/>
<dbReference type="OMA" id="KSHFIVG"/>
<feature type="transmembrane region" description="Helical" evidence="4">
    <location>
        <begin position="482"/>
        <end position="501"/>
    </location>
</feature>
<protein>
    <submittedName>
        <fullName evidence="6">Uncharacterized protein</fullName>
    </submittedName>
</protein>
<dbReference type="CDD" id="cd03784">
    <property type="entry name" value="GT1_Gtf-like"/>
    <property type="match status" value="2"/>
</dbReference>
<dbReference type="SUPFAM" id="SSF53756">
    <property type="entry name" value="UDP-Glycosyltransferase/glycogen phosphorylase"/>
    <property type="match status" value="2"/>
</dbReference>
<dbReference type="RefSeq" id="XP_030832005.1">
    <property type="nucleotide sequence ID" value="XM_030976145.1"/>
</dbReference>
<dbReference type="EnsemblMetazoa" id="XM_030976145">
    <property type="protein sequence ID" value="XP_030832005"/>
    <property type="gene ID" value="LOC582989"/>
</dbReference>
<reference evidence="7" key="1">
    <citation type="submission" date="2015-02" db="EMBL/GenBank/DDBJ databases">
        <title>Genome sequencing for Strongylocentrotus purpuratus.</title>
        <authorList>
            <person name="Murali S."/>
            <person name="Liu Y."/>
            <person name="Vee V."/>
            <person name="English A."/>
            <person name="Wang M."/>
            <person name="Skinner E."/>
            <person name="Han Y."/>
            <person name="Muzny D.M."/>
            <person name="Worley K.C."/>
            <person name="Gibbs R.A."/>
        </authorList>
    </citation>
    <scope>NUCLEOTIDE SEQUENCE</scope>
</reference>
<dbReference type="PANTHER" id="PTHR48043:SF145">
    <property type="entry name" value="FI06409P-RELATED"/>
    <property type="match status" value="1"/>
</dbReference>
<keyword evidence="5" id="KW-0732">Signal</keyword>
<keyword evidence="2" id="KW-0328">Glycosyltransferase</keyword>
<evidence type="ECO:0000256" key="2">
    <source>
        <dbReference type="ARBA" id="ARBA00022676"/>
    </source>
</evidence>
<dbReference type="Pfam" id="PF00201">
    <property type="entry name" value="UDPGT"/>
    <property type="match status" value="2"/>
</dbReference>
<sequence length="1035" mass="115487">MMKLWESLTVILVVIDVLSTARGANIVVTLLIPAPSSHVNGLSAIAGALTRRGHNVTIVTSSSEGTKGFQADTYNRSIQYKFEYPQELPPMEELDREFLDLAFESSLTKQAEVIGMIFTVLRHGCRCLFEDSATLALLKESNFDILIGDAFDGCDAMLSSYLGIPNIAVTTAERYPLFNERVYGIPFPSSYVPFGILPLSNRMSFAERIASFFEHHIVVNVIGWTHFRALDPVKIKHGIAPGQSIPDLQARAELWLCMTNPAFDFAHPIAPNWVAIGNIGDTPAKPLHEDYENFIQGSGEHGFIVFSLGSHFSEFPKPEMAEAFARVFSELPQRVIWRYTGTRPRYLGNNTMLVNWMPQNDLVGHSKARLLIYHGGVKGVLEAIYHAVPMVVMPIFAEQESNAVKVEVRGMGRRLQKDSISYQTVKMAVTEVLINPSYRANVTRISRIYRDIQFKPDDVVVYWVEHILKFGGSHLRSKALELSFIQLHSIDVLAFIVGILAKLDNFLMMKLFLVSLSLFIIIGAVPAAMGAKILVTVTMPMAGSHAKALSAIAGALQRRGHDITILTSNFVGTKGFQKDEYSRSVQYNYELPPDLMLPTEEPEKYFSDLAFEADLKQKLKVFGIIFHLMRSGCVSLFEDSATLAKLKEADFDILIGDAFDGCEAMLSSYLGIPHIAVTTGTKYPLFHEHTFGIPAPSSYVPFDLFPFTDKMSFLERVASFFEHHFIGKLFAWPHFSALNKVKDKHGIAPGKSIPELQAAAKLWFGMTSSAFNFPRPTVPNYVGLGGLTDAPAKNLPKEYAEFVEGSGEHGFILFSLGTHFSEFPNPETAEAFARVFSELPQRVIWRYTGPRPRSLGNNTMLVDWMPQNDLLGHPKARLLIYHGGLAGVYEAINHAVPMVIMPIFAEQPNNGARVKAKGMGTLLEKDSITYETVKEAVVDVLENPSCLENVKRYSAIYKDRQSEPEETVVFWVEHILKFGGSHLRTRALELSFIQLHSIDVLAFILGIALVIVLLLYSCCKRCFQCCLKSKKTKVE</sequence>
<keyword evidence="7" id="KW-1185">Reference proteome</keyword>
<evidence type="ECO:0000256" key="4">
    <source>
        <dbReference type="SAM" id="Phobius"/>
    </source>
</evidence>
<evidence type="ECO:0000313" key="7">
    <source>
        <dbReference type="Proteomes" id="UP000007110"/>
    </source>
</evidence>
<dbReference type="FunFam" id="3.40.50.2000:FF:000205">
    <property type="entry name" value="UDP-glucuronosyltransferase"/>
    <property type="match status" value="2"/>
</dbReference>
<feature type="signal peptide" evidence="5">
    <location>
        <begin position="1"/>
        <end position="23"/>
    </location>
</feature>
<dbReference type="InterPro" id="IPR050271">
    <property type="entry name" value="UDP-glycosyltransferase"/>
</dbReference>
<dbReference type="FunFam" id="3.40.50.2000:FF:000021">
    <property type="entry name" value="UDP-glucuronosyltransferase"/>
    <property type="match status" value="2"/>
</dbReference>
<feature type="transmembrane region" description="Helical" evidence="4">
    <location>
        <begin position="1000"/>
        <end position="1019"/>
    </location>
</feature>
<comment type="similarity">
    <text evidence="1">Belongs to the UDP-glycosyltransferase family.</text>
</comment>
<dbReference type="Proteomes" id="UP000007110">
    <property type="component" value="Unassembled WGS sequence"/>
</dbReference>
<dbReference type="GO" id="GO:0008194">
    <property type="term" value="F:UDP-glycosyltransferase activity"/>
    <property type="evidence" value="ECO:0000318"/>
    <property type="project" value="GO_Central"/>
</dbReference>
<feature type="transmembrane region" description="Helical" evidence="4">
    <location>
        <begin position="513"/>
        <end position="535"/>
    </location>
</feature>
<keyword evidence="4" id="KW-0472">Membrane</keyword>
<evidence type="ECO:0000256" key="1">
    <source>
        <dbReference type="ARBA" id="ARBA00009995"/>
    </source>
</evidence>
<dbReference type="InterPro" id="IPR002213">
    <property type="entry name" value="UDP_glucos_trans"/>
</dbReference>
<evidence type="ECO:0000256" key="5">
    <source>
        <dbReference type="SAM" id="SignalP"/>
    </source>
</evidence>
<dbReference type="InParanoid" id="A0A7M7SUC2"/>
<organism evidence="6 7">
    <name type="scientific">Strongylocentrotus purpuratus</name>
    <name type="common">Purple sea urchin</name>
    <dbReference type="NCBI Taxonomy" id="7668"/>
    <lineage>
        <taxon>Eukaryota</taxon>
        <taxon>Metazoa</taxon>
        <taxon>Echinodermata</taxon>
        <taxon>Eleutherozoa</taxon>
        <taxon>Echinozoa</taxon>
        <taxon>Echinoidea</taxon>
        <taxon>Euechinoidea</taxon>
        <taxon>Echinacea</taxon>
        <taxon>Camarodonta</taxon>
        <taxon>Echinidea</taxon>
        <taxon>Strongylocentrotidae</taxon>
        <taxon>Strongylocentrotus</taxon>
    </lineage>
</organism>
<accession>A0A7M7SUC2</accession>
<reference evidence="6" key="2">
    <citation type="submission" date="2021-01" db="UniProtKB">
        <authorList>
            <consortium name="EnsemblMetazoa"/>
        </authorList>
    </citation>
    <scope>IDENTIFICATION</scope>
</reference>
<dbReference type="OrthoDB" id="5835829at2759"/>
<keyword evidence="4" id="KW-0812">Transmembrane</keyword>
<keyword evidence="4" id="KW-1133">Transmembrane helix</keyword>
<dbReference type="AlphaFoldDB" id="A0A7M7SUC2"/>
<dbReference type="Gene3D" id="3.40.50.2000">
    <property type="entry name" value="Glycogen Phosphorylase B"/>
    <property type="match status" value="4"/>
</dbReference>
<dbReference type="FunCoup" id="A0A7M7SUC2">
    <property type="interactions" value="164"/>
</dbReference>